<dbReference type="Proteomes" id="UP000283634">
    <property type="component" value="Unassembled WGS sequence"/>
</dbReference>
<dbReference type="GeneID" id="40324387"/>
<gene>
    <name evidence="2" type="ORF">TraAM80_00454</name>
</gene>
<reference evidence="2 3" key="1">
    <citation type="journal article" date="2018" name="BMC Genomics">
        <title>Genomic comparison of Trypanosoma conorhini and Trypanosoma rangeli to Trypanosoma cruzi strains of high and low virulence.</title>
        <authorList>
            <person name="Bradwell K.R."/>
            <person name="Koparde V.N."/>
            <person name="Matveyev A.V."/>
            <person name="Serrano M.G."/>
            <person name="Alves J.M."/>
            <person name="Parikh H."/>
            <person name="Huang B."/>
            <person name="Lee V."/>
            <person name="Espinosa-Alvarez O."/>
            <person name="Ortiz P.A."/>
            <person name="Costa-Martins A.G."/>
            <person name="Teixeira M.M."/>
            <person name="Buck G.A."/>
        </authorList>
    </citation>
    <scope>NUCLEOTIDE SEQUENCE [LARGE SCALE GENOMIC DNA]</scope>
    <source>
        <strain evidence="2 3">AM80</strain>
    </source>
</reference>
<comment type="caution">
    <text evidence="2">The sequence shown here is derived from an EMBL/GenBank/DDBJ whole genome shotgun (WGS) entry which is preliminary data.</text>
</comment>
<dbReference type="AlphaFoldDB" id="A0A422P377"/>
<evidence type="ECO:0000313" key="2">
    <source>
        <dbReference type="EMBL" id="RNF12173.1"/>
    </source>
</evidence>
<name>A0A422P377_TRYRA</name>
<sequence length="117" mass="12679">MGAARSRCGKQSTLWRLPQYTRNAHPATTVVPLEDQYVPCRHRKAENVEGLLPGNPCGKTYALQDALHKPVATALSPICCPKTPPPPRAPPLPSPYDMRDTAQAPPGIVYSRPTATP</sequence>
<protein>
    <submittedName>
        <fullName evidence="2">Uncharacterized protein</fullName>
    </submittedName>
</protein>
<feature type="region of interest" description="Disordered" evidence="1">
    <location>
        <begin position="78"/>
        <end position="117"/>
    </location>
</feature>
<dbReference type="EMBL" id="MKGL01000008">
    <property type="protein sequence ID" value="RNF12173.1"/>
    <property type="molecule type" value="Genomic_DNA"/>
</dbReference>
<feature type="compositionally biased region" description="Pro residues" evidence="1">
    <location>
        <begin position="82"/>
        <end position="94"/>
    </location>
</feature>
<proteinExistence type="predicted"/>
<keyword evidence="3" id="KW-1185">Reference proteome</keyword>
<organism evidence="2 3">
    <name type="scientific">Trypanosoma rangeli</name>
    <dbReference type="NCBI Taxonomy" id="5698"/>
    <lineage>
        <taxon>Eukaryota</taxon>
        <taxon>Discoba</taxon>
        <taxon>Euglenozoa</taxon>
        <taxon>Kinetoplastea</taxon>
        <taxon>Metakinetoplastina</taxon>
        <taxon>Trypanosomatida</taxon>
        <taxon>Trypanosomatidae</taxon>
        <taxon>Trypanosoma</taxon>
        <taxon>Herpetosoma</taxon>
    </lineage>
</organism>
<evidence type="ECO:0000313" key="3">
    <source>
        <dbReference type="Proteomes" id="UP000283634"/>
    </source>
</evidence>
<evidence type="ECO:0000256" key="1">
    <source>
        <dbReference type="SAM" id="MobiDB-lite"/>
    </source>
</evidence>
<accession>A0A422P377</accession>
<dbReference type="RefSeq" id="XP_029242601.1">
    <property type="nucleotide sequence ID" value="XM_029377532.1"/>
</dbReference>